<proteinExistence type="predicted"/>
<accession>A0AAV1SKE8</accession>
<dbReference type="AlphaFoldDB" id="A0AAV1SKE8"/>
<protein>
    <submittedName>
        <fullName evidence="1">Uncharacterized protein</fullName>
    </submittedName>
</protein>
<gene>
    <name evidence="1" type="ORF">DCAF_LOCUS23606</name>
</gene>
<evidence type="ECO:0000313" key="1">
    <source>
        <dbReference type="EMBL" id="CAK7350945.1"/>
    </source>
</evidence>
<keyword evidence="2" id="KW-1185">Reference proteome</keyword>
<evidence type="ECO:0000313" key="2">
    <source>
        <dbReference type="Proteomes" id="UP001314170"/>
    </source>
</evidence>
<name>A0AAV1SKE8_9ROSI</name>
<organism evidence="1 2">
    <name type="scientific">Dovyalis caffra</name>
    <dbReference type="NCBI Taxonomy" id="77055"/>
    <lineage>
        <taxon>Eukaryota</taxon>
        <taxon>Viridiplantae</taxon>
        <taxon>Streptophyta</taxon>
        <taxon>Embryophyta</taxon>
        <taxon>Tracheophyta</taxon>
        <taxon>Spermatophyta</taxon>
        <taxon>Magnoliopsida</taxon>
        <taxon>eudicotyledons</taxon>
        <taxon>Gunneridae</taxon>
        <taxon>Pentapetalae</taxon>
        <taxon>rosids</taxon>
        <taxon>fabids</taxon>
        <taxon>Malpighiales</taxon>
        <taxon>Salicaceae</taxon>
        <taxon>Flacourtieae</taxon>
        <taxon>Dovyalis</taxon>
    </lineage>
</organism>
<comment type="caution">
    <text evidence="1">The sequence shown here is derived from an EMBL/GenBank/DDBJ whole genome shotgun (WGS) entry which is preliminary data.</text>
</comment>
<sequence>MAAGISFSKASSRYKFSSGKWEIDWKLSIISPLSTGASFFANEIKASLRYLQFRVNSTGPMQESVDLLYGPLKIIKECHQDINIAIFLKIISKNISMSRSILDPFHIYVLVGAFCTRIV</sequence>
<reference evidence="1 2" key="1">
    <citation type="submission" date="2024-01" db="EMBL/GenBank/DDBJ databases">
        <authorList>
            <person name="Waweru B."/>
        </authorList>
    </citation>
    <scope>NUCLEOTIDE SEQUENCE [LARGE SCALE GENOMIC DNA]</scope>
</reference>
<dbReference type="Proteomes" id="UP001314170">
    <property type="component" value="Unassembled WGS sequence"/>
</dbReference>
<dbReference type="EMBL" id="CAWUPB010001184">
    <property type="protein sequence ID" value="CAK7350945.1"/>
    <property type="molecule type" value="Genomic_DNA"/>
</dbReference>